<reference evidence="2 3" key="1">
    <citation type="journal article" date="2021" name="Nat. Plants">
        <title>The Taxus genome provides insights into paclitaxel biosynthesis.</title>
        <authorList>
            <person name="Xiong X."/>
            <person name="Gou J."/>
            <person name="Liao Q."/>
            <person name="Li Y."/>
            <person name="Zhou Q."/>
            <person name="Bi G."/>
            <person name="Li C."/>
            <person name="Du R."/>
            <person name="Wang X."/>
            <person name="Sun T."/>
            <person name="Guo L."/>
            <person name="Liang H."/>
            <person name="Lu P."/>
            <person name="Wu Y."/>
            <person name="Zhang Z."/>
            <person name="Ro D.K."/>
            <person name="Shang Y."/>
            <person name="Huang S."/>
            <person name="Yan J."/>
        </authorList>
    </citation>
    <scope>NUCLEOTIDE SEQUENCE [LARGE SCALE GENOMIC DNA]</scope>
    <source>
        <strain evidence="2">Ta-2019</strain>
    </source>
</reference>
<protein>
    <submittedName>
        <fullName evidence="2">Uncharacterized protein</fullName>
    </submittedName>
</protein>
<feature type="compositionally biased region" description="Basic residues" evidence="1">
    <location>
        <begin position="51"/>
        <end position="62"/>
    </location>
</feature>
<accession>A0AA38GFS1</accession>
<gene>
    <name evidence="2" type="ORF">KI387_017343</name>
</gene>
<dbReference type="AlphaFoldDB" id="A0AA38GFS1"/>
<proteinExistence type="predicted"/>
<sequence>RAMVHGEVSMKMDASHNKRCRHAKSRAHDTGQRRIARGVDMKMDAPMAQVRRCRHAKRSRPWRRSEVHSKSVDMKMDAPMAQ</sequence>
<dbReference type="Proteomes" id="UP000824469">
    <property type="component" value="Unassembled WGS sequence"/>
</dbReference>
<feature type="non-terminal residue" evidence="2">
    <location>
        <position position="1"/>
    </location>
</feature>
<keyword evidence="3" id="KW-1185">Reference proteome</keyword>
<name>A0AA38GFS1_TAXCH</name>
<evidence type="ECO:0000256" key="1">
    <source>
        <dbReference type="SAM" id="MobiDB-lite"/>
    </source>
</evidence>
<comment type="caution">
    <text evidence="2">The sequence shown here is derived from an EMBL/GenBank/DDBJ whole genome shotgun (WGS) entry which is preliminary data.</text>
</comment>
<feature type="region of interest" description="Disordered" evidence="1">
    <location>
        <begin position="1"/>
        <end position="82"/>
    </location>
</feature>
<feature type="compositionally biased region" description="Basic and acidic residues" evidence="1">
    <location>
        <begin position="26"/>
        <end position="43"/>
    </location>
</feature>
<dbReference type="EMBL" id="JAHRHJ020000003">
    <property type="protein sequence ID" value="KAH9322704.1"/>
    <property type="molecule type" value="Genomic_DNA"/>
</dbReference>
<evidence type="ECO:0000313" key="2">
    <source>
        <dbReference type="EMBL" id="KAH9322704.1"/>
    </source>
</evidence>
<feature type="non-terminal residue" evidence="2">
    <location>
        <position position="82"/>
    </location>
</feature>
<organism evidence="2 3">
    <name type="scientific">Taxus chinensis</name>
    <name type="common">Chinese yew</name>
    <name type="synonym">Taxus wallichiana var. chinensis</name>
    <dbReference type="NCBI Taxonomy" id="29808"/>
    <lineage>
        <taxon>Eukaryota</taxon>
        <taxon>Viridiplantae</taxon>
        <taxon>Streptophyta</taxon>
        <taxon>Embryophyta</taxon>
        <taxon>Tracheophyta</taxon>
        <taxon>Spermatophyta</taxon>
        <taxon>Pinopsida</taxon>
        <taxon>Pinidae</taxon>
        <taxon>Conifers II</taxon>
        <taxon>Cupressales</taxon>
        <taxon>Taxaceae</taxon>
        <taxon>Taxus</taxon>
    </lineage>
</organism>
<evidence type="ECO:0000313" key="3">
    <source>
        <dbReference type="Proteomes" id="UP000824469"/>
    </source>
</evidence>
<feature type="compositionally biased region" description="Basic and acidic residues" evidence="1">
    <location>
        <begin position="63"/>
        <end position="76"/>
    </location>
</feature>